<dbReference type="InterPro" id="IPR010982">
    <property type="entry name" value="Lambda_DNA-bd_dom_sf"/>
</dbReference>
<keyword evidence="3" id="KW-0804">Transcription</keyword>
<feature type="domain" description="HTH cro/C1-type" evidence="4">
    <location>
        <begin position="8"/>
        <end position="61"/>
    </location>
</feature>
<dbReference type="CDD" id="cd06529">
    <property type="entry name" value="S24_LexA-like"/>
    <property type="match status" value="1"/>
</dbReference>
<dbReference type="Proteomes" id="UP000182661">
    <property type="component" value="Unassembled WGS sequence"/>
</dbReference>
<dbReference type="SUPFAM" id="SSF51306">
    <property type="entry name" value="LexA/Signal peptidase"/>
    <property type="match status" value="1"/>
</dbReference>
<dbReference type="Pfam" id="PF00717">
    <property type="entry name" value="Peptidase_S24"/>
    <property type="match status" value="1"/>
</dbReference>
<dbReference type="SMART" id="SM00530">
    <property type="entry name" value="HTH_XRE"/>
    <property type="match status" value="1"/>
</dbReference>
<keyword evidence="1" id="KW-0805">Transcription regulation</keyword>
<accession>A0A657LXC9</accession>
<dbReference type="EMBL" id="LSRP01000082">
    <property type="protein sequence ID" value="OJF97601.1"/>
    <property type="molecule type" value="Genomic_DNA"/>
</dbReference>
<evidence type="ECO:0000313" key="5">
    <source>
        <dbReference type="EMBL" id="OJF97601.1"/>
    </source>
</evidence>
<dbReference type="PANTHER" id="PTHR40661:SF2">
    <property type="entry name" value="HTH-TYPE TRANSCRIPTIONAL REGULATOR PRTR"/>
    <property type="match status" value="1"/>
</dbReference>
<dbReference type="Gene3D" id="1.10.260.40">
    <property type="entry name" value="lambda repressor-like DNA-binding domains"/>
    <property type="match status" value="1"/>
</dbReference>
<sequence length="199" mass="21664">MSSIAENLKRLRKLRGFSQATLAEKSGVSQQLISQLENGKNQKTTELPALASALGASAHEIDEDFTPDLEGVPTAVVPVLSWISAGAMLRDDLSDEAKGAIRVASLPPTGDWIALQVVGDSMDRISPPESTIIVDRRDKRLVTNACYVIADDDGNATYKRYRAGPVRFEPVSTNPAHEPLFPDNDPIIIGRVRRSILEM</sequence>
<dbReference type="GO" id="GO:0003677">
    <property type="term" value="F:DNA binding"/>
    <property type="evidence" value="ECO:0007669"/>
    <property type="project" value="UniProtKB-KW"/>
</dbReference>
<evidence type="ECO:0000256" key="1">
    <source>
        <dbReference type="ARBA" id="ARBA00023015"/>
    </source>
</evidence>
<dbReference type="Gene3D" id="2.10.109.10">
    <property type="entry name" value="Umud Fragment, subunit A"/>
    <property type="match status" value="1"/>
</dbReference>
<evidence type="ECO:0000259" key="4">
    <source>
        <dbReference type="PROSITE" id="PS50943"/>
    </source>
</evidence>
<dbReference type="Pfam" id="PF01381">
    <property type="entry name" value="HTH_3"/>
    <property type="match status" value="1"/>
</dbReference>
<dbReference type="OrthoDB" id="7363968at2"/>
<keyword evidence="2" id="KW-0238">DNA-binding</keyword>
<dbReference type="PROSITE" id="PS50943">
    <property type="entry name" value="HTH_CROC1"/>
    <property type="match status" value="1"/>
</dbReference>
<dbReference type="InterPro" id="IPR036286">
    <property type="entry name" value="LexA/Signal_pep-like_sf"/>
</dbReference>
<dbReference type="RefSeq" id="WP_071832975.1">
    <property type="nucleotide sequence ID" value="NZ_LSRP01000082.1"/>
</dbReference>
<dbReference type="SUPFAM" id="SSF47413">
    <property type="entry name" value="lambda repressor-like DNA-binding domains"/>
    <property type="match status" value="1"/>
</dbReference>
<reference evidence="5 6" key="1">
    <citation type="submission" date="2016-02" db="EMBL/GenBank/DDBJ databases">
        <title>Genome sequencing of a beta-galactosidase producing bacteria Rhizobium sp. 59.</title>
        <authorList>
            <person name="Wang D."/>
            <person name="Kot W."/>
            <person name="Qin Y."/>
            <person name="Hansen L."/>
            <person name="Naqvi K."/>
            <person name="Rensing C."/>
        </authorList>
    </citation>
    <scope>NUCLEOTIDE SEQUENCE [LARGE SCALE GENOMIC DNA]</scope>
    <source>
        <strain evidence="5 6">59</strain>
    </source>
</reference>
<proteinExistence type="predicted"/>
<evidence type="ECO:0000256" key="2">
    <source>
        <dbReference type="ARBA" id="ARBA00023125"/>
    </source>
</evidence>
<dbReference type="InterPro" id="IPR015927">
    <property type="entry name" value="Peptidase_S24_S26A/B/C"/>
</dbReference>
<dbReference type="InterPro" id="IPR001387">
    <property type="entry name" value="Cro/C1-type_HTH"/>
</dbReference>
<evidence type="ECO:0000313" key="6">
    <source>
        <dbReference type="Proteomes" id="UP000182661"/>
    </source>
</evidence>
<evidence type="ECO:0000256" key="3">
    <source>
        <dbReference type="ARBA" id="ARBA00023163"/>
    </source>
</evidence>
<dbReference type="InterPro" id="IPR039418">
    <property type="entry name" value="LexA-like"/>
</dbReference>
<dbReference type="CDD" id="cd00093">
    <property type="entry name" value="HTH_XRE"/>
    <property type="match status" value="1"/>
</dbReference>
<protein>
    <recommendedName>
        <fullName evidence="4">HTH cro/C1-type domain-containing protein</fullName>
    </recommendedName>
</protein>
<gene>
    <name evidence="5" type="ORF">AX760_16710</name>
</gene>
<name>A0A657LXC9_9HYPH</name>
<dbReference type="AlphaFoldDB" id="A0A657LXC9"/>
<dbReference type="PANTHER" id="PTHR40661">
    <property type="match status" value="1"/>
</dbReference>
<comment type="caution">
    <text evidence="5">The sequence shown here is derived from an EMBL/GenBank/DDBJ whole genome shotgun (WGS) entry which is preliminary data.</text>
</comment>
<organism evidence="5 6">
    <name type="scientific">Pararhizobium antarcticum</name>
    <dbReference type="NCBI Taxonomy" id="1798805"/>
    <lineage>
        <taxon>Bacteria</taxon>
        <taxon>Pseudomonadati</taxon>
        <taxon>Pseudomonadota</taxon>
        <taxon>Alphaproteobacteria</taxon>
        <taxon>Hyphomicrobiales</taxon>
        <taxon>Rhizobiaceae</taxon>
        <taxon>Rhizobium/Agrobacterium group</taxon>
        <taxon>Pararhizobium</taxon>
    </lineage>
</organism>
<keyword evidence="6" id="KW-1185">Reference proteome</keyword>